<gene>
    <name evidence="2" type="ORF">O181_002765</name>
</gene>
<organism evidence="2 3">
    <name type="scientific">Austropuccinia psidii MF-1</name>
    <dbReference type="NCBI Taxonomy" id="1389203"/>
    <lineage>
        <taxon>Eukaryota</taxon>
        <taxon>Fungi</taxon>
        <taxon>Dikarya</taxon>
        <taxon>Basidiomycota</taxon>
        <taxon>Pucciniomycotina</taxon>
        <taxon>Pucciniomycetes</taxon>
        <taxon>Pucciniales</taxon>
        <taxon>Sphaerophragmiaceae</taxon>
        <taxon>Austropuccinia</taxon>
    </lineage>
</organism>
<comment type="caution">
    <text evidence="2">The sequence shown here is derived from an EMBL/GenBank/DDBJ whole genome shotgun (WGS) entry which is preliminary data.</text>
</comment>
<dbReference type="Proteomes" id="UP000765509">
    <property type="component" value="Unassembled WGS sequence"/>
</dbReference>
<keyword evidence="3" id="KW-1185">Reference proteome</keyword>
<proteinExistence type="predicted"/>
<dbReference type="EMBL" id="AVOT02000475">
    <property type="protein sequence ID" value="MBW0463050.1"/>
    <property type="molecule type" value="Genomic_DNA"/>
</dbReference>
<protein>
    <submittedName>
        <fullName evidence="2">Uncharacterized protein</fullName>
    </submittedName>
</protein>
<name>A0A9Q3BDM8_9BASI</name>
<dbReference type="AlphaFoldDB" id="A0A9Q3BDM8"/>
<feature type="region of interest" description="Disordered" evidence="1">
    <location>
        <begin position="180"/>
        <end position="218"/>
    </location>
</feature>
<feature type="region of interest" description="Disordered" evidence="1">
    <location>
        <begin position="1"/>
        <end position="83"/>
    </location>
</feature>
<reference evidence="2" key="1">
    <citation type="submission" date="2021-03" db="EMBL/GenBank/DDBJ databases">
        <title>Draft genome sequence of rust myrtle Austropuccinia psidii MF-1, a brazilian biotype.</title>
        <authorList>
            <person name="Quecine M.C."/>
            <person name="Pachon D.M.R."/>
            <person name="Bonatelli M.L."/>
            <person name="Correr F.H."/>
            <person name="Franceschini L.M."/>
            <person name="Leite T.F."/>
            <person name="Margarido G.R.A."/>
            <person name="Almeida C.A."/>
            <person name="Ferrarezi J.A."/>
            <person name="Labate C.A."/>
        </authorList>
    </citation>
    <scope>NUCLEOTIDE SEQUENCE</scope>
    <source>
        <strain evidence="2">MF-1</strain>
    </source>
</reference>
<feature type="compositionally biased region" description="Polar residues" evidence="1">
    <location>
        <begin position="180"/>
        <end position="197"/>
    </location>
</feature>
<evidence type="ECO:0000256" key="1">
    <source>
        <dbReference type="SAM" id="MobiDB-lite"/>
    </source>
</evidence>
<accession>A0A9Q3BDM8</accession>
<sequence>MSPVHLRSLGISRNQPEDRKGFSRTRRPVGGHLGHSGGWQDIEGNHTHSAIHFQIQQKPQSRGLEGYGSSSSAPPTPQRSFPIEHGQKEVQPSIPLGRPWSKFPEDMSQRDTLQRPYGNHQRLEPHQEVQIPGGESIRIRVNQATIQAIEKQLNQKGPTLIPSGSQGVDKIRSPVALHHSGTNRSVAKSYHSSQSQVVFRRRQGDKGKNKTSFNQRQRELDQMIQRWLDLMKEIHKSQK</sequence>
<evidence type="ECO:0000313" key="2">
    <source>
        <dbReference type="EMBL" id="MBW0463050.1"/>
    </source>
</evidence>
<evidence type="ECO:0000313" key="3">
    <source>
        <dbReference type="Proteomes" id="UP000765509"/>
    </source>
</evidence>